<feature type="active site" description="Proton donor" evidence="14">
    <location>
        <position position="135"/>
    </location>
</feature>
<accession>K6YER3</accession>
<evidence type="ECO:0000256" key="4">
    <source>
        <dbReference type="ARBA" id="ARBA00012640"/>
    </source>
</evidence>
<comment type="pathway">
    <text evidence="2">Amino-acid biosynthesis; L-serine biosynthesis; L-serine from 3-phospho-D-glycerate: step 3/3.</text>
</comment>
<dbReference type="Gene3D" id="1.10.150.210">
    <property type="entry name" value="Phosphoserine phosphatase, domain 2"/>
    <property type="match status" value="1"/>
</dbReference>
<evidence type="ECO:0000256" key="1">
    <source>
        <dbReference type="ARBA" id="ARBA00001946"/>
    </source>
</evidence>
<gene>
    <name evidence="15" type="primary">serB</name>
    <name evidence="15" type="ORF">GLIP_2507</name>
</gene>
<keyword evidence="16" id="KW-1185">Reference proteome</keyword>
<comment type="catalytic activity">
    <reaction evidence="13">
        <text>O-phospho-D-serine + H2O = D-serine + phosphate</text>
        <dbReference type="Rhea" id="RHEA:24873"/>
        <dbReference type="ChEBI" id="CHEBI:15377"/>
        <dbReference type="ChEBI" id="CHEBI:35247"/>
        <dbReference type="ChEBI" id="CHEBI:43474"/>
        <dbReference type="ChEBI" id="CHEBI:58680"/>
        <dbReference type="EC" id="3.1.3.3"/>
    </reaction>
</comment>
<dbReference type="SFLD" id="SFLDG01136">
    <property type="entry name" value="C1.6:_Phosphoserine_Phosphatas"/>
    <property type="match status" value="1"/>
</dbReference>
<evidence type="ECO:0000256" key="5">
    <source>
        <dbReference type="ARBA" id="ARBA00015196"/>
    </source>
</evidence>
<comment type="similarity">
    <text evidence="3">Belongs to the HAD-like hydrolase superfamily. SerB family.</text>
</comment>
<dbReference type="eggNOG" id="COG0560">
    <property type="taxonomic scope" value="Bacteria"/>
</dbReference>
<dbReference type="RefSeq" id="WP_008844938.1">
    <property type="nucleotide sequence ID" value="NZ_BAEN01000049.1"/>
</dbReference>
<evidence type="ECO:0000256" key="14">
    <source>
        <dbReference type="PIRSR" id="PIRSR604469-1"/>
    </source>
</evidence>
<evidence type="ECO:0000313" key="16">
    <source>
        <dbReference type="Proteomes" id="UP000006334"/>
    </source>
</evidence>
<dbReference type="Pfam" id="PF00702">
    <property type="entry name" value="Hydrolase"/>
    <property type="match status" value="1"/>
</dbReference>
<dbReference type="CDD" id="cd07500">
    <property type="entry name" value="HAD_PSP"/>
    <property type="match status" value="1"/>
</dbReference>
<protein>
    <recommendedName>
        <fullName evidence="5">Phosphoserine phosphatase</fullName>
        <ecNumber evidence="4">3.1.3.3</ecNumber>
    </recommendedName>
    <alternativeName>
        <fullName evidence="11">O-phosphoserine phosphohydrolase</fullName>
    </alternativeName>
</protein>
<evidence type="ECO:0000256" key="6">
    <source>
        <dbReference type="ARBA" id="ARBA00022605"/>
    </source>
</evidence>
<dbReference type="Proteomes" id="UP000006334">
    <property type="component" value="Unassembled WGS sequence"/>
</dbReference>
<comment type="caution">
    <text evidence="15">The sequence shown here is derived from an EMBL/GenBank/DDBJ whole genome shotgun (WGS) entry which is preliminary data.</text>
</comment>
<evidence type="ECO:0000256" key="10">
    <source>
        <dbReference type="ARBA" id="ARBA00023299"/>
    </source>
</evidence>
<dbReference type="InterPro" id="IPR023214">
    <property type="entry name" value="HAD_sf"/>
</dbReference>
<comment type="catalytic activity">
    <reaction evidence="12">
        <text>O-phospho-L-serine + H2O = L-serine + phosphate</text>
        <dbReference type="Rhea" id="RHEA:21208"/>
        <dbReference type="ChEBI" id="CHEBI:15377"/>
        <dbReference type="ChEBI" id="CHEBI:33384"/>
        <dbReference type="ChEBI" id="CHEBI:43474"/>
        <dbReference type="ChEBI" id="CHEBI:57524"/>
        <dbReference type="EC" id="3.1.3.3"/>
    </reaction>
</comment>
<dbReference type="AlphaFoldDB" id="K6YER3"/>
<dbReference type="InterPro" id="IPR036412">
    <property type="entry name" value="HAD-like_sf"/>
</dbReference>
<keyword evidence="8 15" id="KW-0378">Hydrolase</keyword>
<sequence>MLTTKLSTQEWLSAKFLTNLHHKNVSFVLPEAHQVELTENPDAASQQLILFSESLNLEKLYQIQGALAEALKVTVYQPGYQGNNGCAIDAQVTVLDSSNLPALIETVAVRFQVDISLLEKRPTLTKPGLLLMDMDSTVIGIECIDEIAKLAGVGKQVSEVTELAMQGKLDFAQSLTSRVACLAGADESILKTVRDNVPINLGISRLLAELKNANWKLAIASGGFTYFADYLAQRLDLDFAISNQLEIVDGKLTGKVLGEIIGAQSKADTLNMLAEKYAIEKSQTIALGDGANDLVMMAQAGLGVAYHAKPVVRQQADAALRFCAADGLLALLTTNEQ</sequence>
<dbReference type="Gene3D" id="3.40.50.1000">
    <property type="entry name" value="HAD superfamily/HAD-like"/>
    <property type="match status" value="1"/>
</dbReference>
<dbReference type="SFLD" id="SFLDG01137">
    <property type="entry name" value="C1.6.1:_Phosphoserine_Phosphat"/>
    <property type="match status" value="1"/>
</dbReference>
<keyword evidence="6" id="KW-0028">Amino-acid biosynthesis</keyword>
<dbReference type="STRING" id="1127673.GLIP_2507"/>
<evidence type="ECO:0000256" key="12">
    <source>
        <dbReference type="ARBA" id="ARBA00048138"/>
    </source>
</evidence>
<dbReference type="SFLD" id="SFLDS00003">
    <property type="entry name" value="Haloacid_Dehalogenase"/>
    <property type="match status" value="1"/>
</dbReference>
<feature type="active site" description="Nucleophile" evidence="14">
    <location>
        <position position="133"/>
    </location>
</feature>
<dbReference type="InterPro" id="IPR004469">
    <property type="entry name" value="PSP"/>
</dbReference>
<evidence type="ECO:0000256" key="8">
    <source>
        <dbReference type="ARBA" id="ARBA00022801"/>
    </source>
</evidence>
<dbReference type="UniPathway" id="UPA00135">
    <property type="reaction ID" value="UER00198"/>
</dbReference>
<dbReference type="PANTHER" id="PTHR43344">
    <property type="entry name" value="PHOSPHOSERINE PHOSPHATASE"/>
    <property type="match status" value="1"/>
</dbReference>
<name>K6YER3_9ALTE</name>
<keyword evidence="10" id="KW-0718">Serine biosynthesis</keyword>
<evidence type="ECO:0000256" key="7">
    <source>
        <dbReference type="ARBA" id="ARBA00022723"/>
    </source>
</evidence>
<dbReference type="GO" id="GO:0036424">
    <property type="term" value="F:L-phosphoserine phosphatase activity"/>
    <property type="evidence" value="ECO:0007669"/>
    <property type="project" value="InterPro"/>
</dbReference>
<evidence type="ECO:0000256" key="2">
    <source>
        <dbReference type="ARBA" id="ARBA00005135"/>
    </source>
</evidence>
<dbReference type="NCBIfam" id="TIGR00338">
    <property type="entry name" value="serB"/>
    <property type="match status" value="1"/>
</dbReference>
<evidence type="ECO:0000256" key="9">
    <source>
        <dbReference type="ARBA" id="ARBA00022842"/>
    </source>
</evidence>
<dbReference type="GO" id="GO:0005737">
    <property type="term" value="C:cytoplasm"/>
    <property type="evidence" value="ECO:0007669"/>
    <property type="project" value="TreeGrafter"/>
</dbReference>
<dbReference type="Gene3D" id="3.30.70.2020">
    <property type="match status" value="1"/>
</dbReference>
<dbReference type="EC" id="3.1.3.3" evidence="4"/>
<dbReference type="GO" id="GO:0000287">
    <property type="term" value="F:magnesium ion binding"/>
    <property type="evidence" value="ECO:0007669"/>
    <property type="project" value="TreeGrafter"/>
</dbReference>
<dbReference type="GO" id="GO:0006564">
    <property type="term" value="P:L-serine biosynthetic process"/>
    <property type="evidence" value="ECO:0007669"/>
    <property type="project" value="UniProtKB-KW"/>
</dbReference>
<dbReference type="EMBL" id="BAEN01000049">
    <property type="protein sequence ID" value="GAC15133.1"/>
    <property type="molecule type" value="Genomic_DNA"/>
</dbReference>
<evidence type="ECO:0000256" key="13">
    <source>
        <dbReference type="ARBA" id="ARBA00048523"/>
    </source>
</evidence>
<keyword evidence="9" id="KW-0460">Magnesium</keyword>
<reference evidence="15 16" key="1">
    <citation type="journal article" date="2017" name="Antonie Van Leeuwenhoek">
        <title>Rhizobium rhizosphaerae sp. nov., a novel species isolated from rice rhizosphere.</title>
        <authorList>
            <person name="Zhao J.J."/>
            <person name="Zhang J."/>
            <person name="Zhang R.J."/>
            <person name="Zhang C.W."/>
            <person name="Yin H.Q."/>
            <person name="Zhang X.X."/>
        </authorList>
    </citation>
    <scope>NUCLEOTIDE SEQUENCE [LARGE SCALE GENOMIC DNA]</scope>
    <source>
        <strain evidence="15 16">E3</strain>
    </source>
</reference>
<dbReference type="NCBIfam" id="TIGR01488">
    <property type="entry name" value="HAD-SF-IB"/>
    <property type="match status" value="1"/>
</dbReference>
<evidence type="ECO:0000256" key="11">
    <source>
        <dbReference type="ARBA" id="ARBA00031693"/>
    </source>
</evidence>
<dbReference type="SUPFAM" id="SSF56784">
    <property type="entry name" value="HAD-like"/>
    <property type="match status" value="1"/>
</dbReference>
<proteinExistence type="inferred from homology"/>
<dbReference type="PANTHER" id="PTHR43344:SF2">
    <property type="entry name" value="PHOSPHOSERINE PHOSPHATASE"/>
    <property type="match status" value="1"/>
</dbReference>
<evidence type="ECO:0000313" key="15">
    <source>
        <dbReference type="EMBL" id="GAC15133.1"/>
    </source>
</evidence>
<organism evidence="15 16">
    <name type="scientific">Aliiglaciecola lipolytica E3</name>
    <dbReference type="NCBI Taxonomy" id="1127673"/>
    <lineage>
        <taxon>Bacteria</taxon>
        <taxon>Pseudomonadati</taxon>
        <taxon>Pseudomonadota</taxon>
        <taxon>Gammaproteobacteria</taxon>
        <taxon>Alteromonadales</taxon>
        <taxon>Alteromonadaceae</taxon>
        <taxon>Aliiglaciecola</taxon>
    </lineage>
</organism>
<comment type="cofactor">
    <cofactor evidence="1">
        <name>Mg(2+)</name>
        <dbReference type="ChEBI" id="CHEBI:18420"/>
    </cofactor>
</comment>
<keyword evidence="7" id="KW-0479">Metal-binding</keyword>
<dbReference type="InterPro" id="IPR050582">
    <property type="entry name" value="HAD-like_SerB"/>
</dbReference>
<evidence type="ECO:0000256" key="3">
    <source>
        <dbReference type="ARBA" id="ARBA00009184"/>
    </source>
</evidence>
<dbReference type="SFLD" id="SFLDF00029">
    <property type="entry name" value="phosphoserine_phosphatase"/>
    <property type="match status" value="1"/>
</dbReference>
<dbReference type="FunFam" id="1.10.150.210:FF:000001">
    <property type="entry name" value="Phosphoserine phosphatase"/>
    <property type="match status" value="1"/>
</dbReference>